<dbReference type="EnsemblMetazoa" id="ENSAATROPT014235">
    <property type="protein sequence ID" value="ENSAATROPP012976"/>
    <property type="gene ID" value="ENSAATROPG011547"/>
</dbReference>
<keyword evidence="1" id="KW-0028">Amino-acid biosynthesis</keyword>
<evidence type="ECO:0000313" key="6">
    <source>
        <dbReference type="Proteomes" id="UP000075880"/>
    </source>
</evidence>
<dbReference type="InterPro" id="IPR017932">
    <property type="entry name" value="GATase_2_dom"/>
</dbReference>
<accession>A0AAG5DPB5</accession>
<dbReference type="Gene3D" id="3.60.20.10">
    <property type="entry name" value="Glutamine Phosphoribosylpyrophosphate, subunit 1, domain 1"/>
    <property type="match status" value="1"/>
</dbReference>
<dbReference type="InterPro" id="IPR014729">
    <property type="entry name" value="Rossmann-like_a/b/a_fold"/>
</dbReference>
<dbReference type="Pfam" id="PF00733">
    <property type="entry name" value="Asn_synthase"/>
    <property type="match status" value="1"/>
</dbReference>
<dbReference type="SUPFAM" id="SSF52402">
    <property type="entry name" value="Adenine nucleotide alpha hydrolases-like"/>
    <property type="match status" value="1"/>
</dbReference>
<keyword evidence="6" id="KW-1185">Reference proteome</keyword>
<keyword evidence="3" id="KW-0315">Glutamine amidotransferase</keyword>
<reference evidence="5" key="1">
    <citation type="submission" date="2024-04" db="UniProtKB">
        <authorList>
            <consortium name="EnsemblMetazoa"/>
        </authorList>
    </citation>
    <scope>IDENTIFICATION</scope>
    <source>
        <strain evidence="5">EBRO</strain>
    </source>
</reference>
<dbReference type="InterPro" id="IPR029055">
    <property type="entry name" value="Ntn_hydrolases_N"/>
</dbReference>
<evidence type="ECO:0000313" key="5">
    <source>
        <dbReference type="EnsemblMetazoa" id="ENSAATROPP012976"/>
    </source>
</evidence>
<name>A0AAG5DPB5_ANOAO</name>
<dbReference type="SUPFAM" id="SSF56235">
    <property type="entry name" value="N-terminal nucleophile aminohydrolases (Ntn hydrolases)"/>
    <property type="match status" value="1"/>
</dbReference>
<evidence type="ECO:0000259" key="4">
    <source>
        <dbReference type="PROSITE" id="PS51278"/>
    </source>
</evidence>
<evidence type="ECO:0000256" key="2">
    <source>
        <dbReference type="ARBA" id="ARBA00022888"/>
    </source>
</evidence>
<organism evidence="5 6">
    <name type="scientific">Anopheles atroparvus</name>
    <name type="common">European mosquito</name>
    <dbReference type="NCBI Taxonomy" id="41427"/>
    <lineage>
        <taxon>Eukaryota</taxon>
        <taxon>Metazoa</taxon>
        <taxon>Ecdysozoa</taxon>
        <taxon>Arthropoda</taxon>
        <taxon>Hexapoda</taxon>
        <taxon>Insecta</taxon>
        <taxon>Pterygota</taxon>
        <taxon>Neoptera</taxon>
        <taxon>Endopterygota</taxon>
        <taxon>Diptera</taxon>
        <taxon>Nematocera</taxon>
        <taxon>Culicoidea</taxon>
        <taxon>Culicidae</taxon>
        <taxon>Anophelinae</taxon>
        <taxon>Anopheles</taxon>
    </lineage>
</organism>
<evidence type="ECO:0000256" key="1">
    <source>
        <dbReference type="ARBA" id="ARBA00022605"/>
    </source>
</evidence>
<dbReference type="InterPro" id="IPR051857">
    <property type="entry name" value="Asn_synthetase_domain"/>
</dbReference>
<feature type="domain" description="Glutamine amidotransferase type-2" evidence="4">
    <location>
        <begin position="2"/>
        <end position="180"/>
    </location>
</feature>
<dbReference type="Proteomes" id="UP000075880">
    <property type="component" value="Unassembled WGS sequence"/>
</dbReference>
<evidence type="ECO:0000256" key="3">
    <source>
        <dbReference type="ARBA" id="ARBA00022962"/>
    </source>
</evidence>
<dbReference type="PROSITE" id="PS51278">
    <property type="entry name" value="GATASE_TYPE_2"/>
    <property type="match status" value="1"/>
</dbReference>
<dbReference type="AlphaFoldDB" id="A0AAG5DPB5"/>
<dbReference type="GO" id="GO:0006529">
    <property type="term" value="P:asparagine biosynthetic process"/>
    <property type="evidence" value="ECO:0007669"/>
    <property type="project" value="UniProtKB-KW"/>
</dbReference>
<dbReference type="Pfam" id="PF13537">
    <property type="entry name" value="GATase_7"/>
    <property type="match status" value="1"/>
</dbReference>
<dbReference type="CDD" id="cd01991">
    <property type="entry name" value="Asn_synthase_B_C"/>
    <property type="match status" value="1"/>
</dbReference>
<dbReference type="PANTHER" id="PTHR45937:SF1">
    <property type="entry name" value="ASPARAGINE SYNTHETASE DOMAIN-CONTAINING PROTEIN 1"/>
    <property type="match status" value="1"/>
</dbReference>
<keyword evidence="2" id="KW-0061">Asparagine biosynthesis</keyword>
<sequence length="577" mass="64841">MCGIFCHICAGENISDGEVVLQSCIGLLENRGPNHSGRLSVGSRLLFFGSVLWHQGSTLCKQPLETDRTILLFNGDIFQRRDGAEESDTLWLLRSIESCQDANELCQLFRHLQGPFSVIFLRKQENRIFFARDAMGRNSLLFGRTRDEHGNWFITSVGGNVPGATVHELPPCGLYYIDLERLNEPSPFGLFPWTEGFTEVDRIFGSLTIWKHIQHSSALEMDQPRYDFHAMLHNTSQLGVNLFEYLSESDEISKICGRLLSTLRKSVKDRVTTTTKCCKACLTTAKECKHAKVGILFSGGIDCTILALLADEFVPDEVPIELLNIAFEKVSRASTQLPVEWNVPDRVTGHASVEELRMLRPNRKWNFVEINVLRSELAVHRKTISNLVYPLCNVLDESLGAALWFASKGVGICNGHPYTSSSRILLLGSGADELFGGYTRHKASFERCLREQKDAGVENDNFEKAFHALNEELNLDWNRLPSRNLARDDRVISDNGATPRAPYLQEDFISIVRSLQASQRCYHPLGPGIGDKLILRTCAYQLGLAQACTLRKRALQFGSRIADRKQNAADRSSFLEL</sequence>
<dbReference type="Gene3D" id="3.40.50.620">
    <property type="entry name" value="HUPs"/>
    <property type="match status" value="1"/>
</dbReference>
<proteinExistence type="predicted"/>
<dbReference type="PANTHER" id="PTHR45937">
    <property type="entry name" value="ASPARAGINE SYNTHETASE DOMAIN-CONTAINING PROTEIN 1"/>
    <property type="match status" value="1"/>
</dbReference>
<protein>
    <recommendedName>
        <fullName evidence="4">Glutamine amidotransferase type-2 domain-containing protein</fullName>
    </recommendedName>
</protein>
<dbReference type="InterPro" id="IPR001962">
    <property type="entry name" value="Asn_synthase"/>
</dbReference>
<dbReference type="GO" id="GO:0004066">
    <property type="term" value="F:asparagine synthase (glutamine-hydrolyzing) activity"/>
    <property type="evidence" value="ECO:0007669"/>
    <property type="project" value="InterPro"/>
</dbReference>